<dbReference type="GO" id="GO:0016791">
    <property type="term" value="F:phosphatase activity"/>
    <property type="evidence" value="ECO:0007669"/>
    <property type="project" value="InterPro"/>
</dbReference>
<dbReference type="InterPro" id="IPR036691">
    <property type="entry name" value="Endo/exonu/phosph_ase_sf"/>
</dbReference>
<dbReference type="OrthoDB" id="2248459at2759"/>
<accession>A0A1W0XFV7</accession>
<feature type="domain" description="Inositol polyphosphate-related phosphatase" evidence="3">
    <location>
        <begin position="727"/>
        <end position="1038"/>
    </location>
</feature>
<protein>
    <submittedName>
        <fullName evidence="4">72 kDa inositol polyphosphate 5-phosphatase</fullName>
    </submittedName>
</protein>
<feature type="transmembrane region" description="Helical" evidence="2">
    <location>
        <begin position="397"/>
        <end position="417"/>
    </location>
</feature>
<dbReference type="Proteomes" id="UP000192578">
    <property type="component" value="Unassembled WGS sequence"/>
</dbReference>
<organism evidence="4 5">
    <name type="scientific">Hypsibius exemplaris</name>
    <name type="common">Freshwater tardigrade</name>
    <dbReference type="NCBI Taxonomy" id="2072580"/>
    <lineage>
        <taxon>Eukaryota</taxon>
        <taxon>Metazoa</taxon>
        <taxon>Ecdysozoa</taxon>
        <taxon>Tardigrada</taxon>
        <taxon>Eutardigrada</taxon>
        <taxon>Parachela</taxon>
        <taxon>Hypsibioidea</taxon>
        <taxon>Hypsibiidae</taxon>
        <taxon>Hypsibius</taxon>
    </lineage>
</organism>
<evidence type="ECO:0000313" key="5">
    <source>
        <dbReference type="Proteomes" id="UP000192578"/>
    </source>
</evidence>
<keyword evidence="2" id="KW-0472">Membrane</keyword>
<feature type="transmembrane region" description="Helical" evidence="2">
    <location>
        <begin position="274"/>
        <end position="296"/>
    </location>
</feature>
<dbReference type="AlphaFoldDB" id="A0A1W0XFV7"/>
<feature type="transmembrane region" description="Helical" evidence="2">
    <location>
        <begin position="224"/>
        <end position="243"/>
    </location>
</feature>
<dbReference type="Gene3D" id="3.60.10.10">
    <property type="entry name" value="Endonuclease/exonuclease/phosphatase"/>
    <property type="match status" value="1"/>
</dbReference>
<feature type="region of interest" description="Disordered" evidence="1">
    <location>
        <begin position="572"/>
        <end position="596"/>
    </location>
</feature>
<feature type="transmembrane region" description="Helical" evidence="2">
    <location>
        <begin position="346"/>
        <end position="376"/>
    </location>
</feature>
<dbReference type="EMBL" id="MTYJ01000001">
    <property type="protein sequence ID" value="OQV26252.1"/>
    <property type="molecule type" value="Genomic_DNA"/>
</dbReference>
<feature type="transmembrane region" description="Helical" evidence="2">
    <location>
        <begin position="250"/>
        <end position="268"/>
    </location>
</feature>
<keyword evidence="2" id="KW-1133">Transmembrane helix</keyword>
<evidence type="ECO:0000313" key="4">
    <source>
        <dbReference type="EMBL" id="OQV26252.1"/>
    </source>
</evidence>
<feature type="compositionally biased region" description="Basic and acidic residues" evidence="1">
    <location>
        <begin position="26"/>
        <end position="36"/>
    </location>
</feature>
<feature type="transmembrane region" description="Helical" evidence="2">
    <location>
        <begin position="308"/>
        <end position="326"/>
    </location>
</feature>
<dbReference type="PANTHER" id="PTHR47039">
    <property type="entry name" value="INOSITOL POLYPHOSPHATE 5-PHOSPHATASE E"/>
    <property type="match status" value="1"/>
</dbReference>
<gene>
    <name evidence="4" type="ORF">BV898_00370</name>
</gene>
<dbReference type="GO" id="GO:0046856">
    <property type="term" value="P:phosphatidylinositol dephosphorylation"/>
    <property type="evidence" value="ECO:0007669"/>
    <property type="project" value="InterPro"/>
</dbReference>
<feature type="transmembrane region" description="Helical" evidence="2">
    <location>
        <begin position="107"/>
        <end position="128"/>
    </location>
</feature>
<evidence type="ECO:0000256" key="1">
    <source>
        <dbReference type="SAM" id="MobiDB-lite"/>
    </source>
</evidence>
<feature type="transmembrane region" description="Helical" evidence="2">
    <location>
        <begin position="193"/>
        <end position="218"/>
    </location>
</feature>
<feature type="transmembrane region" description="Helical" evidence="2">
    <location>
        <begin position="499"/>
        <end position="517"/>
    </location>
</feature>
<dbReference type="SMART" id="SM00128">
    <property type="entry name" value="IPPc"/>
    <property type="match status" value="1"/>
</dbReference>
<proteinExistence type="predicted"/>
<dbReference type="SUPFAM" id="SSF103481">
    <property type="entry name" value="Multidrug resistance efflux transporter EmrE"/>
    <property type="match status" value="1"/>
</dbReference>
<sequence length="1088" mass="120493">MTISLTDLDFALDLDSKRRHSSIRSGKPDECEHPGEGDVFQQYSDDDNVASNECLRYSLTRTAARGENGKVDDELDNPVDEETIQASAAPCGVPIVELPASQEKSKIGLAVAVLLLGVCSAVLDQQLLKNVFSDSFNAPFFILFTGNIIRLFTLPVYVITVWIVARSRGSSVAMGRILRNTSIFKSCDPLPIFVIRSIGILTSFIVLVMSLIFMAVSYATVSEVTAVGTTQVALVYFIAVVFLRHKVLMIKVFAVFVSLSGVGLIAYAKGFHSSSATGIGLVMLSTTMFSFNITYYKVIFNKISFGQCCCFMSSSSLYMLTTFWWLPLWTKLSGVEIWEWKTVPWALLLCSVACSWTTAMCMNFGIGLATPLLMSFGSLLRIPLNVVIDIWIRGVKFTHLEMLGSGLIVVGFLIIVIPDNRVSLKIAETSQSRSAVETKEEPTLLDGGSPHTIDQPGEVTSGASSVAFHPSIPRMVVRGAALESRERASNYRPVFPSRLLSSLAALQITIISLRALFRFLLSPKFRTGAQLLAMCSGEPVVPMTTIPDKVTTPTTTRTPPKRKTVLRKYVEREESLSGGGGGNPEAVVPSPSSTDALSARRTTAEQVLHIAVEPMMMMNGHHLHLPPEINGTATPPNDPANGSIHGEAVYVDPLQDVLASSRNGSQIWLTESDQRRLSLAERPLDGTESVVQSSVVIEDWKTLVPSQAQNVDQLFGLEELNKHLPNHRLRIFVGTWNVNGQAEFSNLRDFLFPRDSFAAQRCDLYAVGIQEGIPEFKTWEVDLQKTIGLSHILLASEAVGTIHISLFIRRDLIWFCTKPLISRYHLRLINSKNSKGFVGAFFCLFGSSIMVMTSHLTAGHSAESLDVRISQLNRIYRELVIPHSLEATKGLANRFDAIDYVFWFGDFNFRLAETRANVENTISEMSSVVQAEDNGNEHLQKLLAWDQLGKHKVASIVHDFNEHPISFLPTYKFDLNSDHYDRSSKQRTPSYTDRILFRSNGPGNPITCRWYQSANEVKTSDHRPVYGVFDVKIRPQVRALPDVELCAGLFNREVFTSAVGQLRREQALKKTVGRAGVRITNSKVCSIL</sequence>
<dbReference type="InterPro" id="IPR053321">
    <property type="entry name" value="IPP-5-Phosphatase_Type_IV"/>
</dbReference>
<feature type="region of interest" description="Disordered" evidence="1">
    <location>
        <begin position="19"/>
        <end position="40"/>
    </location>
</feature>
<evidence type="ECO:0000256" key="2">
    <source>
        <dbReference type="SAM" id="Phobius"/>
    </source>
</evidence>
<evidence type="ECO:0000259" key="3">
    <source>
        <dbReference type="SMART" id="SM00128"/>
    </source>
</evidence>
<dbReference type="Pfam" id="PF22669">
    <property type="entry name" value="Exo_endo_phos2"/>
    <property type="match status" value="1"/>
</dbReference>
<dbReference type="InterPro" id="IPR037185">
    <property type="entry name" value="EmrE-like"/>
</dbReference>
<feature type="transmembrane region" description="Helical" evidence="2">
    <location>
        <begin position="140"/>
        <end position="165"/>
    </location>
</feature>
<dbReference type="InterPro" id="IPR000300">
    <property type="entry name" value="IPPc"/>
</dbReference>
<comment type="caution">
    <text evidence="4">The sequence shown here is derived from an EMBL/GenBank/DDBJ whole genome shotgun (WGS) entry which is preliminary data.</text>
</comment>
<keyword evidence="5" id="KW-1185">Reference proteome</keyword>
<name>A0A1W0XFV7_HYPEX</name>
<dbReference type="SUPFAM" id="SSF56219">
    <property type="entry name" value="DNase I-like"/>
    <property type="match status" value="1"/>
</dbReference>
<reference evidence="5" key="1">
    <citation type="submission" date="2017-01" db="EMBL/GenBank/DDBJ databases">
        <title>Comparative genomics of anhydrobiosis in the tardigrade Hypsibius dujardini.</title>
        <authorList>
            <person name="Yoshida Y."/>
            <person name="Koutsovoulos G."/>
            <person name="Laetsch D."/>
            <person name="Stevens L."/>
            <person name="Kumar S."/>
            <person name="Horikawa D."/>
            <person name="Ishino K."/>
            <person name="Komine S."/>
            <person name="Tomita M."/>
            <person name="Blaxter M."/>
            <person name="Arakawa K."/>
        </authorList>
    </citation>
    <scope>NUCLEOTIDE SEQUENCE [LARGE SCALE GENOMIC DNA]</scope>
    <source>
        <strain evidence="5">Z151</strain>
    </source>
</reference>
<keyword evidence="2" id="KW-0812">Transmembrane</keyword>
<dbReference type="PANTHER" id="PTHR47039:SF1">
    <property type="entry name" value="INOSITOL POLYPHOSPHATE 5-PHOSPHATASE E"/>
    <property type="match status" value="1"/>
</dbReference>